<feature type="compositionally biased region" description="Low complexity" evidence="1">
    <location>
        <begin position="38"/>
        <end position="48"/>
    </location>
</feature>
<dbReference type="Proteomes" id="UP000177625">
    <property type="component" value="Unassembled WGS sequence"/>
</dbReference>
<evidence type="ECO:0000256" key="1">
    <source>
        <dbReference type="SAM" id="MobiDB-lite"/>
    </source>
</evidence>
<feature type="region of interest" description="Disordered" evidence="1">
    <location>
        <begin position="36"/>
        <end position="101"/>
    </location>
</feature>
<gene>
    <name evidence="2" type="ORF">RSE6_02280</name>
</gene>
<accession>A0A1E1M1H2</accession>
<dbReference type="AlphaFoldDB" id="A0A1E1M1H2"/>
<feature type="compositionally biased region" description="Polar residues" evidence="1">
    <location>
        <begin position="67"/>
        <end position="85"/>
    </location>
</feature>
<dbReference type="EMBL" id="FJVC01000092">
    <property type="protein sequence ID" value="CZT42395.1"/>
    <property type="molecule type" value="Genomic_DNA"/>
</dbReference>
<keyword evidence="3" id="KW-1185">Reference proteome</keyword>
<name>A0A1E1M1H2_RHYSE</name>
<evidence type="ECO:0000313" key="2">
    <source>
        <dbReference type="EMBL" id="CZT42395.1"/>
    </source>
</evidence>
<protein>
    <submittedName>
        <fullName evidence="2">Uncharacterized protein</fullName>
    </submittedName>
</protein>
<reference evidence="3" key="1">
    <citation type="submission" date="2016-03" db="EMBL/GenBank/DDBJ databases">
        <authorList>
            <person name="Guldener U."/>
        </authorList>
    </citation>
    <scope>NUCLEOTIDE SEQUENCE [LARGE SCALE GENOMIC DNA]</scope>
</reference>
<proteinExistence type="predicted"/>
<evidence type="ECO:0000313" key="3">
    <source>
        <dbReference type="Proteomes" id="UP000177625"/>
    </source>
</evidence>
<sequence>MKQYRDSISISPSLETPELIDLHNRRVDQLKIYRPSGHSSDYISIHSSDYPKDYETTSRAQKKASKANRTNSSLLNTSEDTSTSRLLRMKAPESLQLDELS</sequence>
<organism evidence="2 3">
    <name type="scientific">Rhynchosporium secalis</name>
    <name type="common">Barley scald fungus</name>
    <dbReference type="NCBI Taxonomy" id="38038"/>
    <lineage>
        <taxon>Eukaryota</taxon>
        <taxon>Fungi</taxon>
        <taxon>Dikarya</taxon>
        <taxon>Ascomycota</taxon>
        <taxon>Pezizomycotina</taxon>
        <taxon>Leotiomycetes</taxon>
        <taxon>Helotiales</taxon>
        <taxon>Ploettnerulaceae</taxon>
        <taxon>Rhynchosporium</taxon>
    </lineage>
</organism>